<dbReference type="InterPro" id="IPR002921">
    <property type="entry name" value="Fungal_lipase-type"/>
</dbReference>
<dbReference type="Pfam" id="PF01764">
    <property type="entry name" value="Lipase_3"/>
    <property type="match status" value="1"/>
</dbReference>
<gene>
    <name evidence="4" type="ORF">Fmac_010610</name>
</gene>
<keyword evidence="5" id="KW-1185">Reference proteome</keyword>
<reference evidence="4 5" key="1">
    <citation type="submission" date="2024-08" db="EMBL/GenBank/DDBJ databases">
        <title>Insights into the chromosomal genome structure of Flemingia macrophylla.</title>
        <authorList>
            <person name="Ding Y."/>
            <person name="Zhao Y."/>
            <person name="Bi W."/>
            <person name="Wu M."/>
            <person name="Zhao G."/>
            <person name="Gong Y."/>
            <person name="Li W."/>
            <person name="Zhang P."/>
        </authorList>
    </citation>
    <scope>NUCLEOTIDE SEQUENCE [LARGE SCALE GENOMIC DNA]</scope>
    <source>
        <strain evidence="4">DYQJB</strain>
        <tissue evidence="4">Leaf</tissue>
    </source>
</reference>
<dbReference type="CDD" id="cd00519">
    <property type="entry name" value="Lipase_3"/>
    <property type="match status" value="1"/>
</dbReference>
<evidence type="ECO:0000256" key="2">
    <source>
        <dbReference type="SAM" id="MobiDB-lite"/>
    </source>
</evidence>
<sequence>MLPAMTYYAVPTSLNSFATMDIITENKILLHSLPSKGVCKHSKTIRSNSSSHKCYSLSSIQATSMQPNHKSSHSEASRDMNMRQKQKGINIEENTSESSEEMINKANWVHRLMEIKTYWRGKLPKESMDPDIVSKRNMNNECDCDEDDSFCVEDYEEENGQGVICDRDSFSKFLVPVSWSDTKLFSKLVLLCNMAYAIPQIKAKDLKRYHGLQFVTSSLEKKGDVTKIKANLDQDSICVPMDASVASQDDSEKGDDNEQNNQTKDLVSLASMSQQHCGNEDFNGKEDSPHEEANETLQVHESKFAVDVAALTMTIVAAAGTAKDLQIVRSSSCEWFVCDDPKTHTRYFVIQGSYSVASWQANISFEPTTFEDTDVLVHSGIYEAAKGIYEQFMPEIMNHLKRQGENAKFQFTGHSLGGSLSFLVYNATD</sequence>
<evidence type="ECO:0000259" key="3">
    <source>
        <dbReference type="Pfam" id="PF01764"/>
    </source>
</evidence>
<keyword evidence="1" id="KW-0378">Hydrolase</keyword>
<proteinExistence type="predicted"/>
<dbReference type="SUPFAM" id="SSF53474">
    <property type="entry name" value="alpha/beta-Hydrolases"/>
    <property type="match status" value="1"/>
</dbReference>
<feature type="compositionally biased region" description="Basic and acidic residues" evidence="2">
    <location>
        <begin position="72"/>
        <end position="82"/>
    </location>
</feature>
<dbReference type="Gene3D" id="3.40.50.1820">
    <property type="entry name" value="alpha/beta hydrolase"/>
    <property type="match status" value="1"/>
</dbReference>
<dbReference type="AlphaFoldDB" id="A0ABD1MK38"/>
<dbReference type="EMBL" id="JBGMDY010000004">
    <property type="protein sequence ID" value="KAL2336164.1"/>
    <property type="molecule type" value="Genomic_DNA"/>
</dbReference>
<evidence type="ECO:0000313" key="5">
    <source>
        <dbReference type="Proteomes" id="UP001603857"/>
    </source>
</evidence>
<feature type="domain" description="Fungal lipase-type" evidence="3">
    <location>
        <begin position="348"/>
        <end position="424"/>
    </location>
</feature>
<accession>A0ABD1MK38</accession>
<feature type="region of interest" description="Disordered" evidence="2">
    <location>
        <begin position="61"/>
        <end position="83"/>
    </location>
</feature>
<comment type="caution">
    <text evidence="4">The sequence shown here is derived from an EMBL/GenBank/DDBJ whole genome shotgun (WGS) entry which is preliminary data.</text>
</comment>
<dbReference type="Proteomes" id="UP001603857">
    <property type="component" value="Unassembled WGS sequence"/>
</dbReference>
<protein>
    <recommendedName>
        <fullName evidence="3">Fungal lipase-type domain-containing protein</fullName>
    </recommendedName>
</protein>
<dbReference type="GO" id="GO:0016787">
    <property type="term" value="F:hydrolase activity"/>
    <property type="evidence" value="ECO:0007669"/>
    <property type="project" value="UniProtKB-KW"/>
</dbReference>
<dbReference type="PANTHER" id="PTHR46483:SF1">
    <property type="entry name" value="PHOSPHOLIPASE A1 PLIP1, CHLOROPLASTIC"/>
    <property type="match status" value="1"/>
</dbReference>
<evidence type="ECO:0000313" key="4">
    <source>
        <dbReference type="EMBL" id="KAL2336164.1"/>
    </source>
</evidence>
<dbReference type="PANTHER" id="PTHR46483">
    <property type="entry name" value="PHOSPHOLIPASE A1 PLIP2, CHLOROPLASTIC"/>
    <property type="match status" value="1"/>
</dbReference>
<organism evidence="4 5">
    <name type="scientific">Flemingia macrophylla</name>
    <dbReference type="NCBI Taxonomy" id="520843"/>
    <lineage>
        <taxon>Eukaryota</taxon>
        <taxon>Viridiplantae</taxon>
        <taxon>Streptophyta</taxon>
        <taxon>Embryophyta</taxon>
        <taxon>Tracheophyta</taxon>
        <taxon>Spermatophyta</taxon>
        <taxon>Magnoliopsida</taxon>
        <taxon>eudicotyledons</taxon>
        <taxon>Gunneridae</taxon>
        <taxon>Pentapetalae</taxon>
        <taxon>rosids</taxon>
        <taxon>fabids</taxon>
        <taxon>Fabales</taxon>
        <taxon>Fabaceae</taxon>
        <taxon>Papilionoideae</taxon>
        <taxon>50 kb inversion clade</taxon>
        <taxon>NPAAA clade</taxon>
        <taxon>indigoferoid/millettioid clade</taxon>
        <taxon>Phaseoleae</taxon>
        <taxon>Flemingia</taxon>
    </lineage>
</organism>
<evidence type="ECO:0000256" key="1">
    <source>
        <dbReference type="ARBA" id="ARBA00022801"/>
    </source>
</evidence>
<dbReference type="InterPro" id="IPR043367">
    <property type="entry name" value="PLIP1/2/3"/>
</dbReference>
<dbReference type="InterPro" id="IPR029058">
    <property type="entry name" value="AB_hydrolase_fold"/>
</dbReference>
<name>A0ABD1MK38_9FABA</name>